<sequence length="363" mass="40326">MFSKVMMHLSLLLISPTLASAEYQLISEKQIQRYDSYAQIDKQESSQWVSLNRVGDADSLSTEFLIQDMRCSDEDTPKRIKASGFYLSMSSISIAHKQPIVVPVTDYLGHWYLAQLDEKATKVKRNLQMKEVGVIRAGATSPQGYFMGGSDTNNRPLLMLYSSDLKRRKILSEKNSTEGEISGIFNRGNEVAAIYNKRSSEYSSAKFSSELRLYSPVGMEVAKVRLDGLDGSGVALEDGSIIVSYWDSGKIYMERFNPDLSPKWKLMLHQIEGIASINGAVLIVGESLAWIGANDNKLLVHRIEKDGSAVSTRIDSNHKLNPPQPLKYSASAYGDEIHIRGRTNRGKGATLGAVTEFCLVEKP</sequence>
<protein>
    <submittedName>
        <fullName evidence="2">Uncharacterized protein</fullName>
    </submittedName>
</protein>
<name>A0A7T2S322_DELAC</name>
<evidence type="ECO:0000256" key="1">
    <source>
        <dbReference type="SAM" id="SignalP"/>
    </source>
</evidence>
<dbReference type="Proteomes" id="UP000594778">
    <property type="component" value="Chromosome"/>
</dbReference>
<evidence type="ECO:0000313" key="3">
    <source>
        <dbReference type="Proteomes" id="UP000594778"/>
    </source>
</evidence>
<feature type="signal peptide" evidence="1">
    <location>
        <begin position="1"/>
        <end position="21"/>
    </location>
</feature>
<gene>
    <name evidence="2" type="ORF">I6G66_27340</name>
</gene>
<evidence type="ECO:0000313" key="2">
    <source>
        <dbReference type="EMBL" id="QPS07937.1"/>
    </source>
</evidence>
<organism evidence="2 3">
    <name type="scientific">Delftia acidovorans</name>
    <name type="common">Pseudomonas acidovorans</name>
    <name type="synonym">Comamonas acidovorans</name>
    <dbReference type="NCBI Taxonomy" id="80866"/>
    <lineage>
        <taxon>Bacteria</taxon>
        <taxon>Pseudomonadati</taxon>
        <taxon>Pseudomonadota</taxon>
        <taxon>Betaproteobacteria</taxon>
        <taxon>Burkholderiales</taxon>
        <taxon>Comamonadaceae</taxon>
        <taxon>Delftia</taxon>
    </lineage>
</organism>
<feature type="chain" id="PRO_5032776369" evidence="1">
    <location>
        <begin position="22"/>
        <end position="363"/>
    </location>
</feature>
<dbReference type="AlphaFoldDB" id="A0A7T2S322"/>
<dbReference type="SUPFAM" id="SSF69304">
    <property type="entry name" value="Tricorn protease N-terminal domain"/>
    <property type="match status" value="1"/>
</dbReference>
<proteinExistence type="predicted"/>
<keyword evidence="1" id="KW-0732">Signal</keyword>
<dbReference type="RefSeq" id="WP_197955378.1">
    <property type="nucleotide sequence ID" value="NZ_CP065668.1"/>
</dbReference>
<reference evidence="2 3" key="1">
    <citation type="submission" date="2020-12" db="EMBL/GenBank/DDBJ databases">
        <title>FDA dAtabase for Regulatory Grade micrObial Sequences (FDA-ARGOS): Supporting development and validation of Infectious Disease Dx tests.</title>
        <authorList>
            <person name="Sproer C."/>
            <person name="Gronow S."/>
            <person name="Severitt S."/>
            <person name="Schroder I."/>
            <person name="Tallon L."/>
            <person name="Sadzewicz L."/>
            <person name="Zhao X."/>
            <person name="Boylan J."/>
            <person name="Ott S."/>
            <person name="Bowen H."/>
            <person name="Vavikolanu K."/>
            <person name="Mehta A."/>
            <person name="Aluvathingal J."/>
            <person name="Nadendla S."/>
            <person name="Lowell S."/>
            <person name="Myers T."/>
            <person name="Yan Y."/>
            <person name="Sichtig H."/>
        </authorList>
    </citation>
    <scope>NUCLEOTIDE SEQUENCE [LARGE SCALE GENOMIC DNA]</scope>
    <source>
        <strain evidence="2 3">FDAARGOS_909</strain>
    </source>
</reference>
<dbReference type="EMBL" id="CP065668">
    <property type="protein sequence ID" value="QPS07937.1"/>
    <property type="molecule type" value="Genomic_DNA"/>
</dbReference>
<accession>A0A7T2S322</accession>